<comment type="subcellular location">
    <subcellularLocation>
        <location evidence="1">Cell membrane</location>
        <topology evidence="1">Multi-pass membrane protein</topology>
    </subcellularLocation>
</comment>
<dbReference type="InterPro" id="IPR046342">
    <property type="entry name" value="CBS_dom_sf"/>
</dbReference>
<accession>A0A5B9M884</accession>
<keyword evidence="12 17" id="KW-0129">CBS domain</keyword>
<dbReference type="Gene3D" id="3.10.580.10">
    <property type="entry name" value="CBS-domain"/>
    <property type="match status" value="1"/>
</dbReference>
<evidence type="ECO:0000259" key="18">
    <source>
        <dbReference type="PROSITE" id="PS51371"/>
    </source>
</evidence>
<dbReference type="PANTHER" id="PTHR39188">
    <property type="entry name" value="MEMBRANE-ASSOCIATED ZINC METALLOPROTEASE M50B"/>
    <property type="match status" value="1"/>
</dbReference>
<dbReference type="PIRSF" id="PIRSF006404">
    <property type="entry name" value="UCP006404_Pept_M50_CBS"/>
    <property type="match status" value="1"/>
</dbReference>
<keyword evidence="3" id="KW-1003">Cell membrane</keyword>
<name>A0A5B9M884_9BACT</name>
<evidence type="ECO:0000256" key="5">
    <source>
        <dbReference type="ARBA" id="ARBA00022692"/>
    </source>
</evidence>
<evidence type="ECO:0000256" key="11">
    <source>
        <dbReference type="ARBA" id="ARBA00023049"/>
    </source>
</evidence>
<dbReference type="EMBL" id="CP036264">
    <property type="protein sequence ID" value="QEF96883.1"/>
    <property type="molecule type" value="Genomic_DNA"/>
</dbReference>
<organism evidence="19 20">
    <name type="scientific">Stieleria maiorica</name>
    <dbReference type="NCBI Taxonomy" id="2795974"/>
    <lineage>
        <taxon>Bacteria</taxon>
        <taxon>Pseudomonadati</taxon>
        <taxon>Planctomycetota</taxon>
        <taxon>Planctomycetia</taxon>
        <taxon>Pirellulales</taxon>
        <taxon>Pirellulaceae</taxon>
        <taxon>Stieleria</taxon>
    </lineage>
</organism>
<dbReference type="PANTHER" id="PTHR39188:SF3">
    <property type="entry name" value="STAGE IV SPORULATION PROTEIN FB"/>
    <property type="match status" value="1"/>
</dbReference>
<feature type="transmembrane region" description="Helical" evidence="14">
    <location>
        <begin position="142"/>
        <end position="162"/>
    </location>
</feature>
<evidence type="ECO:0000256" key="17">
    <source>
        <dbReference type="PROSITE-ProRule" id="PRU00703"/>
    </source>
</evidence>
<dbReference type="Proteomes" id="UP000321353">
    <property type="component" value="Chromosome"/>
</dbReference>
<dbReference type="InterPro" id="IPR016483">
    <property type="entry name" value="UCP006404_Pept_M50_CBS"/>
</dbReference>
<dbReference type="PROSITE" id="PS51371">
    <property type="entry name" value="CBS"/>
    <property type="match status" value="2"/>
</dbReference>
<keyword evidence="10 14" id="KW-1133">Transmembrane helix</keyword>
<feature type="active site" evidence="15">
    <location>
        <position position="60"/>
    </location>
</feature>
<feature type="domain" description="CBS" evidence="18">
    <location>
        <begin position="242"/>
        <end position="299"/>
    </location>
</feature>
<feature type="binding site" evidence="16">
    <location>
        <position position="59"/>
    </location>
    <ligand>
        <name>Zn(2+)</name>
        <dbReference type="ChEBI" id="CHEBI:29105"/>
        <note>catalytic</note>
    </ligand>
</feature>
<sequence>MNGSIRLGRLAGIDVKMHWTFLLLIAWVGGSAFVGTGTLAAAIANISLVLCVFACVVAHEYGHALTARRYGIATEDITLLPIGGVARLQSIPEKPLQELAVAIAGPLVNVVIAVAIAAVLLLSSGNALSAEFFNPAGGIGAFLRSLLVINVALVVFNLIPAFPMDGGRMLRAVLALKMNRVKATDIAASVGQFLAFGIGFLGLYGNPFLILIAVFVYFGARGEALQVRTSALLSDLTVRSAMITKMRTANASDQVARLREMLLDGAQQDFPVVDDDGKPVGIIFRSQIIRGLKEGLDDAAVQTQMTMVESAMTEPTVGLREAMQQMQSSDLTALLVINGDRLVGLLTRENIAELLMFRESDPDYAPTGRQSTEIVA</sequence>
<dbReference type="SMART" id="SM00116">
    <property type="entry name" value="CBS"/>
    <property type="match status" value="2"/>
</dbReference>
<evidence type="ECO:0000256" key="1">
    <source>
        <dbReference type="ARBA" id="ARBA00004651"/>
    </source>
</evidence>
<feature type="transmembrane region" description="Helical" evidence="14">
    <location>
        <begin position="12"/>
        <end position="33"/>
    </location>
</feature>
<evidence type="ECO:0000256" key="7">
    <source>
        <dbReference type="ARBA" id="ARBA00022737"/>
    </source>
</evidence>
<dbReference type="Pfam" id="PF02163">
    <property type="entry name" value="Peptidase_M50"/>
    <property type="match status" value="2"/>
</dbReference>
<evidence type="ECO:0000256" key="16">
    <source>
        <dbReference type="PIRSR" id="PIRSR006404-2"/>
    </source>
</evidence>
<keyword evidence="6 14" id="KW-0479">Metal-binding</keyword>
<evidence type="ECO:0000256" key="14">
    <source>
        <dbReference type="PIRNR" id="PIRNR006404"/>
    </source>
</evidence>
<dbReference type="SUPFAM" id="SSF54631">
    <property type="entry name" value="CBS-domain pair"/>
    <property type="match status" value="1"/>
</dbReference>
<comment type="cofactor">
    <cofactor evidence="14 16">
        <name>Zn(2+)</name>
        <dbReference type="ChEBI" id="CHEBI:29105"/>
    </cofactor>
    <text evidence="14 16">Binds 1 zinc ion per subunit.</text>
</comment>
<comment type="caution">
    <text evidence="14">Lacks conserved residue(s) required for the propagation of feature annotation.</text>
</comment>
<comment type="similarity">
    <text evidence="2 14">Belongs to the peptidase M50B family.</text>
</comment>
<keyword evidence="13 14" id="KW-0472">Membrane</keyword>
<keyword evidence="20" id="KW-1185">Reference proteome</keyword>
<evidence type="ECO:0000256" key="13">
    <source>
        <dbReference type="ARBA" id="ARBA00023136"/>
    </source>
</evidence>
<gene>
    <name evidence="19" type="primary">rip3_1</name>
    <name evidence="19" type="ORF">Mal15_09130</name>
</gene>
<evidence type="ECO:0000313" key="20">
    <source>
        <dbReference type="Proteomes" id="UP000321353"/>
    </source>
</evidence>
<evidence type="ECO:0000256" key="6">
    <source>
        <dbReference type="ARBA" id="ARBA00022723"/>
    </source>
</evidence>
<evidence type="ECO:0000256" key="12">
    <source>
        <dbReference type="ARBA" id="ARBA00023122"/>
    </source>
</evidence>
<feature type="binding site" evidence="16">
    <location>
        <position position="63"/>
    </location>
    <ligand>
        <name>Zn(2+)</name>
        <dbReference type="ChEBI" id="CHEBI:29105"/>
        <note>catalytic</note>
    </ligand>
</feature>
<reference evidence="19 20" key="1">
    <citation type="submission" date="2019-02" db="EMBL/GenBank/DDBJ databases">
        <title>Planctomycetal bacteria perform biofilm scaping via a novel small molecule.</title>
        <authorList>
            <person name="Jeske O."/>
            <person name="Boedeker C."/>
            <person name="Wiegand S."/>
            <person name="Breitling P."/>
            <person name="Kallscheuer N."/>
            <person name="Jogler M."/>
            <person name="Rohde M."/>
            <person name="Petersen J."/>
            <person name="Medema M.H."/>
            <person name="Surup F."/>
            <person name="Jogler C."/>
        </authorList>
    </citation>
    <scope>NUCLEOTIDE SEQUENCE [LARGE SCALE GENOMIC DNA]</scope>
    <source>
        <strain evidence="19 20">Mal15</strain>
    </source>
</reference>
<dbReference type="InterPro" id="IPR000644">
    <property type="entry name" value="CBS_dom"/>
</dbReference>
<proteinExistence type="inferred from homology"/>
<dbReference type="GO" id="GO:0006508">
    <property type="term" value="P:proteolysis"/>
    <property type="evidence" value="ECO:0007669"/>
    <property type="project" value="UniProtKB-KW"/>
</dbReference>
<feature type="domain" description="CBS" evidence="18">
    <location>
        <begin position="305"/>
        <end position="362"/>
    </location>
</feature>
<evidence type="ECO:0000256" key="4">
    <source>
        <dbReference type="ARBA" id="ARBA00022670"/>
    </source>
</evidence>
<keyword evidence="9 14" id="KW-0862">Zinc</keyword>
<dbReference type="CDD" id="cd06164">
    <property type="entry name" value="S2P-M50_SpoIVFB_CBS"/>
    <property type="match status" value="1"/>
</dbReference>
<feature type="transmembrane region" description="Helical" evidence="14">
    <location>
        <begin position="99"/>
        <end position="122"/>
    </location>
</feature>
<evidence type="ECO:0000256" key="8">
    <source>
        <dbReference type="ARBA" id="ARBA00022801"/>
    </source>
</evidence>
<dbReference type="AlphaFoldDB" id="A0A5B9M884"/>
<dbReference type="GO" id="GO:0046872">
    <property type="term" value="F:metal ion binding"/>
    <property type="evidence" value="ECO:0007669"/>
    <property type="project" value="UniProtKB-UniRule"/>
</dbReference>
<dbReference type="Pfam" id="PF00571">
    <property type="entry name" value="CBS"/>
    <property type="match status" value="2"/>
</dbReference>
<keyword evidence="11 14" id="KW-0482">Metalloprotease</keyword>
<evidence type="ECO:0000256" key="9">
    <source>
        <dbReference type="ARBA" id="ARBA00022833"/>
    </source>
</evidence>
<evidence type="ECO:0000256" key="10">
    <source>
        <dbReference type="ARBA" id="ARBA00022989"/>
    </source>
</evidence>
<dbReference type="InterPro" id="IPR008915">
    <property type="entry name" value="Peptidase_M50"/>
</dbReference>
<evidence type="ECO:0000256" key="3">
    <source>
        <dbReference type="ARBA" id="ARBA00022475"/>
    </source>
</evidence>
<keyword evidence="8 14" id="KW-0378">Hydrolase</keyword>
<feature type="binding site" evidence="16">
    <location>
        <position position="165"/>
    </location>
    <ligand>
        <name>Zn(2+)</name>
        <dbReference type="ChEBI" id="CHEBI:29105"/>
        <note>catalytic</note>
    </ligand>
</feature>
<keyword evidence="4 14" id="KW-0645">Protease</keyword>
<keyword evidence="5 14" id="KW-0812">Transmembrane</keyword>
<dbReference type="RefSeq" id="WP_167546628.1">
    <property type="nucleotide sequence ID" value="NZ_CP036264.1"/>
</dbReference>
<dbReference type="KEGG" id="smam:Mal15_09130"/>
<protein>
    <recommendedName>
        <fullName evidence="14">Zinc metalloprotease</fullName>
    </recommendedName>
</protein>
<keyword evidence="7" id="KW-0677">Repeat</keyword>
<evidence type="ECO:0000256" key="15">
    <source>
        <dbReference type="PIRSR" id="PIRSR006404-1"/>
    </source>
</evidence>
<dbReference type="GO" id="GO:0008237">
    <property type="term" value="F:metallopeptidase activity"/>
    <property type="evidence" value="ECO:0007669"/>
    <property type="project" value="UniProtKB-UniRule"/>
</dbReference>
<evidence type="ECO:0000313" key="19">
    <source>
        <dbReference type="EMBL" id="QEF96883.1"/>
    </source>
</evidence>
<dbReference type="GO" id="GO:0005886">
    <property type="term" value="C:plasma membrane"/>
    <property type="evidence" value="ECO:0007669"/>
    <property type="project" value="UniProtKB-SubCell"/>
</dbReference>
<evidence type="ECO:0000256" key="2">
    <source>
        <dbReference type="ARBA" id="ARBA00007931"/>
    </source>
</evidence>